<keyword evidence="5" id="KW-0131">Cell cycle</keyword>
<evidence type="ECO:0000256" key="2">
    <source>
        <dbReference type="ARBA" id="ARBA00022741"/>
    </source>
</evidence>
<gene>
    <name evidence="5" type="primary">ftsE_23</name>
    <name evidence="5" type="ORF">SDC9_117562</name>
</gene>
<dbReference type="InterPro" id="IPR003593">
    <property type="entry name" value="AAA+_ATPase"/>
</dbReference>
<accession>A0A645BZV4</accession>
<dbReference type="PANTHER" id="PTHR43553">
    <property type="entry name" value="HEAVY METAL TRANSPORTER"/>
    <property type="match status" value="1"/>
</dbReference>
<feature type="domain" description="ABC transporter" evidence="4">
    <location>
        <begin position="6"/>
        <end position="226"/>
    </location>
</feature>
<dbReference type="InterPro" id="IPR027417">
    <property type="entry name" value="P-loop_NTPase"/>
</dbReference>
<dbReference type="EMBL" id="VSSQ01023574">
    <property type="protein sequence ID" value="MPM70607.1"/>
    <property type="molecule type" value="Genomic_DNA"/>
</dbReference>
<dbReference type="SMART" id="SM00382">
    <property type="entry name" value="AAA"/>
    <property type="match status" value="1"/>
</dbReference>
<dbReference type="GO" id="GO:0051301">
    <property type="term" value="P:cell division"/>
    <property type="evidence" value="ECO:0007669"/>
    <property type="project" value="UniProtKB-KW"/>
</dbReference>
<dbReference type="GO" id="GO:0042626">
    <property type="term" value="F:ATPase-coupled transmembrane transporter activity"/>
    <property type="evidence" value="ECO:0007669"/>
    <property type="project" value="TreeGrafter"/>
</dbReference>
<evidence type="ECO:0000256" key="3">
    <source>
        <dbReference type="ARBA" id="ARBA00022840"/>
    </source>
</evidence>
<name>A0A645BZV4_9ZZZZ</name>
<dbReference type="Pfam" id="PF00005">
    <property type="entry name" value="ABC_tran"/>
    <property type="match status" value="1"/>
</dbReference>
<keyword evidence="2" id="KW-0547">Nucleotide-binding</keyword>
<dbReference type="GO" id="GO:0016887">
    <property type="term" value="F:ATP hydrolysis activity"/>
    <property type="evidence" value="ECO:0007669"/>
    <property type="project" value="InterPro"/>
</dbReference>
<dbReference type="Gene3D" id="3.40.50.300">
    <property type="entry name" value="P-loop containing nucleotide triphosphate hydrolases"/>
    <property type="match status" value="1"/>
</dbReference>
<dbReference type="InterPro" id="IPR003439">
    <property type="entry name" value="ABC_transporter-like_ATP-bd"/>
</dbReference>
<proteinExistence type="predicted"/>
<sequence length="226" mass="25178">MNTLTIENGKIFYKDNERIILDVPSVSISTGINFIIGDNGTGKSTFLKSLANHFPEIGFTGNITLNNNSFNKNIVGLVNQNPIKSISGELTFLENLLFSKFERTDFLKLNTLGNSKAVDEISKFLDFFVIKETVDKLLFTQANKLSAGQQQLLAILMRLIRFKEVLLLDEATANLDVINTKIIIGILLEVVKKGTIVLFATHQLSLLETPNCKVYNTNTGNIVEHK</sequence>
<dbReference type="InterPro" id="IPR050095">
    <property type="entry name" value="ECF_ABC_transporter_ATP-bd"/>
</dbReference>
<comment type="caution">
    <text evidence="5">The sequence shown here is derived from an EMBL/GenBank/DDBJ whole genome shotgun (WGS) entry which is preliminary data.</text>
</comment>
<protein>
    <submittedName>
        <fullName evidence="5">Cell division ATP-binding protein FtsE</fullName>
    </submittedName>
</protein>
<evidence type="ECO:0000256" key="1">
    <source>
        <dbReference type="ARBA" id="ARBA00022448"/>
    </source>
</evidence>
<dbReference type="SUPFAM" id="SSF52540">
    <property type="entry name" value="P-loop containing nucleoside triphosphate hydrolases"/>
    <property type="match status" value="1"/>
</dbReference>
<dbReference type="GO" id="GO:0005524">
    <property type="term" value="F:ATP binding"/>
    <property type="evidence" value="ECO:0007669"/>
    <property type="project" value="UniProtKB-KW"/>
</dbReference>
<keyword evidence="3 5" id="KW-0067">ATP-binding</keyword>
<keyword evidence="5" id="KW-0132">Cell division</keyword>
<evidence type="ECO:0000313" key="5">
    <source>
        <dbReference type="EMBL" id="MPM70607.1"/>
    </source>
</evidence>
<keyword evidence="1" id="KW-0813">Transport</keyword>
<dbReference type="PROSITE" id="PS50893">
    <property type="entry name" value="ABC_TRANSPORTER_2"/>
    <property type="match status" value="1"/>
</dbReference>
<evidence type="ECO:0000259" key="4">
    <source>
        <dbReference type="PROSITE" id="PS50893"/>
    </source>
</evidence>
<organism evidence="5">
    <name type="scientific">bioreactor metagenome</name>
    <dbReference type="NCBI Taxonomy" id="1076179"/>
    <lineage>
        <taxon>unclassified sequences</taxon>
        <taxon>metagenomes</taxon>
        <taxon>ecological metagenomes</taxon>
    </lineage>
</organism>
<dbReference type="AlphaFoldDB" id="A0A645BZV4"/>
<reference evidence="5" key="1">
    <citation type="submission" date="2019-08" db="EMBL/GenBank/DDBJ databases">
        <authorList>
            <person name="Kucharzyk K."/>
            <person name="Murdoch R.W."/>
            <person name="Higgins S."/>
            <person name="Loffler F."/>
        </authorList>
    </citation>
    <scope>NUCLEOTIDE SEQUENCE</scope>
</reference>
<dbReference type="GO" id="GO:0043190">
    <property type="term" value="C:ATP-binding cassette (ABC) transporter complex"/>
    <property type="evidence" value="ECO:0007669"/>
    <property type="project" value="TreeGrafter"/>
</dbReference>